<proteinExistence type="inferred from homology"/>
<name>A0A852IMW4_9PICI</name>
<dbReference type="InterPro" id="IPR031176">
    <property type="entry name" value="ELL/occludin"/>
</dbReference>
<evidence type="ECO:0000256" key="2">
    <source>
        <dbReference type="PROSITE-ProRule" id="PRU01324"/>
    </source>
</evidence>
<dbReference type="GO" id="GO:0042795">
    <property type="term" value="P:snRNA transcription by RNA polymerase II"/>
    <property type="evidence" value="ECO:0007669"/>
    <property type="project" value="TreeGrafter"/>
</dbReference>
<dbReference type="GO" id="GO:0008023">
    <property type="term" value="C:transcription elongation factor complex"/>
    <property type="evidence" value="ECO:0007669"/>
    <property type="project" value="TreeGrafter"/>
</dbReference>
<dbReference type="Gene3D" id="6.10.140.340">
    <property type="match status" value="1"/>
</dbReference>
<evidence type="ECO:0000313" key="4">
    <source>
        <dbReference type="EMBL" id="NXX39607.1"/>
    </source>
</evidence>
<dbReference type="GO" id="GO:0000987">
    <property type="term" value="F:cis-regulatory region sequence-specific DNA binding"/>
    <property type="evidence" value="ECO:0007669"/>
    <property type="project" value="TreeGrafter"/>
</dbReference>
<dbReference type="SUPFAM" id="SSF144292">
    <property type="entry name" value="occludin/ELL-like"/>
    <property type="match status" value="1"/>
</dbReference>
<gene>
    <name evidence="4" type="primary">Ell2</name>
    <name evidence="4" type="ORF">TRILEU_R15764</name>
</gene>
<comment type="caution">
    <text evidence="4">The sequence shown here is derived from an EMBL/GenBank/DDBJ whole genome shotgun (WGS) entry which is preliminary data.</text>
</comment>
<reference evidence="4" key="1">
    <citation type="submission" date="2020-02" db="EMBL/GenBank/DDBJ databases">
        <title>Bird 10,000 Genomes (B10K) Project - Family phase.</title>
        <authorList>
            <person name="Zhang G."/>
        </authorList>
    </citation>
    <scope>NUCLEOTIDE SEQUENCE</scope>
    <source>
        <strain evidence="4">B10K-DU-002-37</strain>
        <tissue evidence="4">Muscle</tissue>
    </source>
</reference>
<evidence type="ECO:0000256" key="1">
    <source>
        <dbReference type="ARBA" id="ARBA00009171"/>
    </source>
</evidence>
<dbReference type="GO" id="GO:0032968">
    <property type="term" value="P:positive regulation of transcription elongation by RNA polymerase II"/>
    <property type="evidence" value="ECO:0007669"/>
    <property type="project" value="TreeGrafter"/>
</dbReference>
<feature type="non-terminal residue" evidence="4">
    <location>
        <position position="75"/>
    </location>
</feature>
<keyword evidence="5" id="KW-1185">Reference proteome</keyword>
<organism evidence="4 5">
    <name type="scientific">Tricholaema leucomelas</name>
    <name type="common">pied barbet</name>
    <dbReference type="NCBI Taxonomy" id="240729"/>
    <lineage>
        <taxon>Eukaryota</taxon>
        <taxon>Metazoa</taxon>
        <taxon>Chordata</taxon>
        <taxon>Craniata</taxon>
        <taxon>Vertebrata</taxon>
        <taxon>Euteleostomi</taxon>
        <taxon>Archelosauria</taxon>
        <taxon>Archosauria</taxon>
        <taxon>Dinosauria</taxon>
        <taxon>Saurischia</taxon>
        <taxon>Theropoda</taxon>
        <taxon>Coelurosauria</taxon>
        <taxon>Aves</taxon>
        <taxon>Neognathae</taxon>
        <taxon>Neoaves</taxon>
        <taxon>Telluraves</taxon>
        <taxon>Coraciimorphae</taxon>
        <taxon>Piciformes</taxon>
        <taxon>Lybiidae</taxon>
        <taxon>Tricholaema lacrymosa</taxon>
    </lineage>
</organism>
<dbReference type="PANTHER" id="PTHR23288">
    <property type="entry name" value="OCCLUDIN AND RNA POLYMERASE II ELONGATION FACTOR ELL"/>
    <property type="match status" value="1"/>
</dbReference>
<dbReference type="Proteomes" id="UP000627253">
    <property type="component" value="Unassembled WGS sequence"/>
</dbReference>
<dbReference type="PANTHER" id="PTHR23288:SF8">
    <property type="entry name" value="RNA POLYMERASE II ELONGATION FACTOR ELL2"/>
    <property type="match status" value="1"/>
</dbReference>
<protein>
    <submittedName>
        <fullName evidence="4">ELL2 factor</fullName>
    </submittedName>
</protein>
<feature type="domain" description="OCEL" evidence="3">
    <location>
        <begin position="1"/>
        <end position="75"/>
    </location>
</feature>
<dbReference type="OrthoDB" id="6284217at2759"/>
<comment type="similarity">
    <text evidence="1 2">Belongs to the ELL/occludin family.</text>
</comment>
<evidence type="ECO:0000313" key="5">
    <source>
        <dbReference type="Proteomes" id="UP000627253"/>
    </source>
</evidence>
<feature type="non-terminal residue" evidence="4">
    <location>
        <position position="1"/>
    </location>
</feature>
<dbReference type="EMBL" id="WAAF01002804">
    <property type="protein sequence ID" value="NXX39607.1"/>
    <property type="molecule type" value="Genomic_DNA"/>
</dbReference>
<dbReference type="InterPro" id="IPR010844">
    <property type="entry name" value="Occludin_ELL"/>
</dbReference>
<dbReference type="Pfam" id="PF07303">
    <property type="entry name" value="Occludin_ELL"/>
    <property type="match status" value="1"/>
</dbReference>
<dbReference type="AlphaFoldDB" id="A0A852IMW4"/>
<evidence type="ECO:0000259" key="3">
    <source>
        <dbReference type="PROSITE" id="PS51980"/>
    </source>
</evidence>
<dbReference type="PROSITE" id="PS51980">
    <property type="entry name" value="OCEL"/>
    <property type="match status" value="1"/>
</dbReference>
<accession>A0A852IMW4</accession>
<sequence>RKYVPIVSQEQRQRYEDDFNAEFDEYRRLHTQIDAEVKKFTKLQEQQKLLSPGSKEYLVKKVKTLVRGRDTGGIL</sequence>